<name>A0A1K2IQZ2_9FLAO</name>
<organism evidence="2 3">
    <name type="scientific">Flaviramulus basaltis</name>
    <dbReference type="NCBI Taxonomy" id="369401"/>
    <lineage>
        <taxon>Bacteria</taxon>
        <taxon>Pseudomonadati</taxon>
        <taxon>Bacteroidota</taxon>
        <taxon>Flavobacteriia</taxon>
        <taxon>Flavobacteriales</taxon>
        <taxon>Flavobacteriaceae</taxon>
        <taxon>Flaviramulus</taxon>
    </lineage>
</organism>
<feature type="transmembrane region" description="Helical" evidence="1">
    <location>
        <begin position="18"/>
        <end position="37"/>
    </location>
</feature>
<gene>
    <name evidence="2" type="ORF">SAMN05428642_104281</name>
</gene>
<evidence type="ECO:0000313" key="2">
    <source>
        <dbReference type="EMBL" id="SFZ94616.1"/>
    </source>
</evidence>
<dbReference type="Pfam" id="PF19589">
    <property type="entry name" value="DUF6095"/>
    <property type="match status" value="1"/>
</dbReference>
<dbReference type="EMBL" id="FPKV01000004">
    <property type="protein sequence ID" value="SFZ94616.1"/>
    <property type="molecule type" value="Genomic_DNA"/>
</dbReference>
<keyword evidence="1" id="KW-0812">Transmembrane</keyword>
<dbReference type="RefSeq" id="WP_072403451.1">
    <property type="nucleotide sequence ID" value="NZ_FPKV01000004.1"/>
</dbReference>
<keyword evidence="1" id="KW-1133">Transmembrane helix</keyword>
<accession>A0A1K2IQZ2</accession>
<evidence type="ECO:0000313" key="3">
    <source>
        <dbReference type="Proteomes" id="UP000182544"/>
    </source>
</evidence>
<protein>
    <submittedName>
        <fullName evidence="2">Uncharacterized protein</fullName>
    </submittedName>
</protein>
<keyword evidence="1" id="KW-0472">Membrane</keyword>
<sequence length="77" mass="8611">METNKTDKTILMKGVKTLIFALLSLFMGPILLSIAFNSPEKPLYTPILIVGCLISAFAIFLLFKGIKIIMNSMFKKK</sequence>
<dbReference type="STRING" id="369401.SAMN05428642_104281"/>
<dbReference type="Proteomes" id="UP000182544">
    <property type="component" value="Unassembled WGS sequence"/>
</dbReference>
<feature type="transmembrane region" description="Helical" evidence="1">
    <location>
        <begin position="43"/>
        <end position="63"/>
    </location>
</feature>
<dbReference type="AlphaFoldDB" id="A0A1K2IQZ2"/>
<proteinExistence type="predicted"/>
<reference evidence="2 3" key="1">
    <citation type="submission" date="2016-10" db="EMBL/GenBank/DDBJ databases">
        <authorList>
            <person name="de Groot N.N."/>
        </authorList>
    </citation>
    <scope>NUCLEOTIDE SEQUENCE [LARGE SCALE GENOMIC DNA]</scope>
    <source>
        <strain evidence="2 3">DSM 18180</strain>
    </source>
</reference>
<evidence type="ECO:0000256" key="1">
    <source>
        <dbReference type="SAM" id="Phobius"/>
    </source>
</evidence>
<keyword evidence="3" id="KW-1185">Reference proteome</keyword>
<dbReference type="InterPro" id="IPR046077">
    <property type="entry name" value="DUF6095"/>
</dbReference>